<reference evidence="1" key="1">
    <citation type="journal article" date="2020" name="Nature">
        <title>Giant virus diversity and host interactions through global metagenomics.</title>
        <authorList>
            <person name="Schulz F."/>
            <person name="Roux S."/>
            <person name="Paez-Espino D."/>
            <person name="Jungbluth S."/>
            <person name="Walsh D.A."/>
            <person name="Denef V.J."/>
            <person name="McMahon K.D."/>
            <person name="Konstantinidis K.T."/>
            <person name="Eloe-Fadrosh E.A."/>
            <person name="Kyrpides N.C."/>
            <person name="Woyke T."/>
        </authorList>
    </citation>
    <scope>NUCLEOTIDE SEQUENCE</scope>
    <source>
        <strain evidence="1">GVMAG-M-3300022752-66</strain>
    </source>
</reference>
<sequence>MTYTKVSDREPKQVFLDEKKPSMNLIVHGQGVFIFQNQDNTKSSCFQLYNKDNKNGLKVEFNVGSVKVTKIQPNEPYVDNTNNKGLINKKGSYYWFSVDSQNQKLQAGVGEPRIENVIYTYQFSNADKTLWETNKTFLESLISVNASDKNIKPMKLLKDPITRTVPLLVKSTDELTMNDIANNAYLPKSHLSPVAQQLFDCISGKSFVLNDSDFPDFSKAIEYSIATPGLWCYEKLKEKSTEFNKDDPNILETYLRITLSENNGESPGIPYVMEIWPVGHYSPIHNHGGSSAVVRVLNGKINVKLYPFLCYDDKDGVEPFKEVQVIKDEVTWISPTLNQIHQLHNLDSNKDTCITIQCYMYENDDSLHYDYFDYLDNKGKKQNYEPDSDMDFILFKETMKQEWASRNSVVKSTTIKKWTSIFSSCGKE</sequence>
<proteinExistence type="predicted"/>
<accession>A0A6C0CUI4</accession>
<organism evidence="1">
    <name type="scientific">viral metagenome</name>
    <dbReference type="NCBI Taxonomy" id="1070528"/>
    <lineage>
        <taxon>unclassified sequences</taxon>
        <taxon>metagenomes</taxon>
        <taxon>organismal metagenomes</taxon>
    </lineage>
</organism>
<dbReference type="AlphaFoldDB" id="A0A6C0CUI4"/>
<protein>
    <recommendedName>
        <fullName evidence="2">Cysteine dioxygenase</fullName>
    </recommendedName>
</protein>
<dbReference type="EMBL" id="MN739497">
    <property type="protein sequence ID" value="QHT08496.1"/>
    <property type="molecule type" value="Genomic_DNA"/>
</dbReference>
<dbReference type="CDD" id="cd10548">
    <property type="entry name" value="cupin_CDO"/>
    <property type="match status" value="1"/>
</dbReference>
<name>A0A6C0CUI4_9ZZZZ</name>
<dbReference type="Gene3D" id="2.60.120.10">
    <property type="entry name" value="Jelly Rolls"/>
    <property type="match status" value="1"/>
</dbReference>
<dbReference type="SUPFAM" id="SSF51182">
    <property type="entry name" value="RmlC-like cupins"/>
    <property type="match status" value="1"/>
</dbReference>
<dbReference type="InterPro" id="IPR011051">
    <property type="entry name" value="RmlC_Cupin_sf"/>
</dbReference>
<dbReference type="InterPro" id="IPR014710">
    <property type="entry name" value="RmlC-like_jellyroll"/>
</dbReference>
<evidence type="ECO:0000313" key="1">
    <source>
        <dbReference type="EMBL" id="QHT08496.1"/>
    </source>
</evidence>
<evidence type="ECO:0008006" key="2">
    <source>
        <dbReference type="Google" id="ProtNLM"/>
    </source>
</evidence>